<evidence type="ECO:0000313" key="2">
    <source>
        <dbReference type="EMBL" id="SES36527.1"/>
    </source>
</evidence>
<gene>
    <name evidence="2" type="ORF">SAMN05216195_112161</name>
</gene>
<sequence>MSTAIPMPDPSDDEMERAVAQVEKYVAGQASIAEVAVTKRVRELRAEVDEAHALLTLQADNAPLMVDTDRVRRTRKRAAEAARLHALAQNPAARAWQAARVRLSLTAVALTALVGALGWSTTGVHHTLTRTMIERDAAWWGAWAVEPMISAVLLVVVAAKAYLAAHGHTLKHRHLTAVEIGALAVTLTLNIWPYAPWQGDRFEPMQLLAHAIGPLVAIGAVTVMPIIWTAFASLDHGLLTVGPTPAGYRQNIPDGPSMTKQPTDVRTALLVKHARQLIADGRLPITPSATRLRAALQCGTDIARAVRDALRSEGTT</sequence>
<dbReference type="EMBL" id="FOFT01000012">
    <property type="protein sequence ID" value="SES36527.1"/>
    <property type="molecule type" value="Genomic_DNA"/>
</dbReference>
<evidence type="ECO:0000313" key="3">
    <source>
        <dbReference type="Proteomes" id="UP000199028"/>
    </source>
</evidence>
<keyword evidence="1" id="KW-0812">Transmembrane</keyword>
<reference evidence="3" key="1">
    <citation type="submission" date="2016-10" db="EMBL/GenBank/DDBJ databases">
        <authorList>
            <person name="Varghese N."/>
            <person name="Submissions S."/>
        </authorList>
    </citation>
    <scope>NUCLEOTIDE SEQUENCE [LARGE SCALE GENOMIC DNA]</scope>
    <source>
        <strain evidence="3">CGMCC 4.578</strain>
    </source>
</reference>
<protein>
    <submittedName>
        <fullName evidence="2">Uncharacterized protein</fullName>
    </submittedName>
</protein>
<evidence type="ECO:0000256" key="1">
    <source>
        <dbReference type="SAM" id="Phobius"/>
    </source>
</evidence>
<keyword evidence="1" id="KW-1133">Transmembrane helix</keyword>
<proteinExistence type="predicted"/>
<feature type="transmembrane region" description="Helical" evidence="1">
    <location>
        <begin position="140"/>
        <end position="163"/>
    </location>
</feature>
<keyword evidence="1" id="KW-0472">Membrane</keyword>
<feature type="transmembrane region" description="Helical" evidence="1">
    <location>
        <begin position="207"/>
        <end position="231"/>
    </location>
</feature>
<accession>A0A1H9WS73</accession>
<feature type="transmembrane region" description="Helical" evidence="1">
    <location>
        <begin position="103"/>
        <end position="120"/>
    </location>
</feature>
<dbReference type="RefSeq" id="WP_090069440.1">
    <property type="nucleotide sequence ID" value="NZ_FOFT01000012.1"/>
</dbReference>
<feature type="transmembrane region" description="Helical" evidence="1">
    <location>
        <begin position="175"/>
        <end position="195"/>
    </location>
</feature>
<dbReference type="Proteomes" id="UP000199028">
    <property type="component" value="Unassembled WGS sequence"/>
</dbReference>
<dbReference type="AlphaFoldDB" id="A0A1H9WS73"/>
<dbReference type="OrthoDB" id="3521215at2"/>
<name>A0A1H9WS73_9PSEU</name>
<keyword evidence="3" id="KW-1185">Reference proteome</keyword>
<organism evidence="2 3">
    <name type="scientific">Lentzea flaviverrucosa</name>
    <dbReference type="NCBI Taxonomy" id="200379"/>
    <lineage>
        <taxon>Bacteria</taxon>
        <taxon>Bacillati</taxon>
        <taxon>Actinomycetota</taxon>
        <taxon>Actinomycetes</taxon>
        <taxon>Pseudonocardiales</taxon>
        <taxon>Pseudonocardiaceae</taxon>
        <taxon>Lentzea</taxon>
    </lineage>
</organism>